<dbReference type="EMBL" id="JALPRX010000055">
    <property type="protein sequence ID" value="MCK8785360.1"/>
    <property type="molecule type" value="Genomic_DNA"/>
</dbReference>
<feature type="domain" description="PAC" evidence="2">
    <location>
        <begin position="488"/>
        <end position="542"/>
    </location>
</feature>
<dbReference type="Gene3D" id="1.20.120.1630">
    <property type="match status" value="1"/>
</dbReference>
<dbReference type="Pfam" id="PF08448">
    <property type="entry name" value="PAS_4"/>
    <property type="match status" value="1"/>
</dbReference>
<dbReference type="CDD" id="cd01949">
    <property type="entry name" value="GGDEF"/>
    <property type="match status" value="1"/>
</dbReference>
<dbReference type="InterPro" id="IPR001633">
    <property type="entry name" value="EAL_dom"/>
</dbReference>
<dbReference type="PANTHER" id="PTHR44757">
    <property type="entry name" value="DIGUANYLATE CYCLASE DGCP"/>
    <property type="match status" value="1"/>
</dbReference>
<dbReference type="Pfam" id="PF00990">
    <property type="entry name" value="GGDEF"/>
    <property type="match status" value="1"/>
</dbReference>
<dbReference type="Proteomes" id="UP001139516">
    <property type="component" value="Unassembled WGS sequence"/>
</dbReference>
<dbReference type="Gene3D" id="3.30.450.20">
    <property type="entry name" value="PAS domain"/>
    <property type="match status" value="1"/>
</dbReference>
<organism evidence="5 6">
    <name type="scientific">Roseomonas acroporae</name>
    <dbReference type="NCBI Taxonomy" id="2937791"/>
    <lineage>
        <taxon>Bacteria</taxon>
        <taxon>Pseudomonadati</taxon>
        <taxon>Pseudomonadota</taxon>
        <taxon>Alphaproteobacteria</taxon>
        <taxon>Acetobacterales</taxon>
        <taxon>Roseomonadaceae</taxon>
        <taxon>Roseomonas</taxon>
    </lineage>
</organism>
<name>A0A9X1YAG6_9PROT</name>
<dbReference type="PROSITE" id="PS50883">
    <property type="entry name" value="EAL"/>
    <property type="match status" value="1"/>
</dbReference>
<feature type="transmembrane region" description="Helical" evidence="1">
    <location>
        <begin position="347"/>
        <end position="366"/>
    </location>
</feature>
<dbReference type="Gene3D" id="3.20.20.450">
    <property type="entry name" value="EAL domain"/>
    <property type="match status" value="1"/>
</dbReference>
<dbReference type="Pfam" id="PF00563">
    <property type="entry name" value="EAL"/>
    <property type="match status" value="1"/>
</dbReference>
<dbReference type="SMART" id="SM00052">
    <property type="entry name" value="EAL"/>
    <property type="match status" value="1"/>
</dbReference>
<dbReference type="InterPro" id="IPR000160">
    <property type="entry name" value="GGDEF_dom"/>
</dbReference>
<reference evidence="5" key="1">
    <citation type="submission" date="2022-04" db="EMBL/GenBank/DDBJ databases">
        <title>Roseomonas acroporae sp. nov., isolated from coral Acropora digitifera.</title>
        <authorList>
            <person name="Sun H."/>
        </authorList>
    </citation>
    <scope>NUCLEOTIDE SEQUENCE</scope>
    <source>
        <strain evidence="5">NAR14</strain>
    </source>
</reference>
<dbReference type="NCBIfam" id="TIGR00254">
    <property type="entry name" value="GGDEF"/>
    <property type="match status" value="1"/>
</dbReference>
<evidence type="ECO:0000259" key="3">
    <source>
        <dbReference type="PROSITE" id="PS50883"/>
    </source>
</evidence>
<dbReference type="InterPro" id="IPR043128">
    <property type="entry name" value="Rev_trsase/Diguanyl_cyclase"/>
</dbReference>
<dbReference type="InterPro" id="IPR013656">
    <property type="entry name" value="PAS_4"/>
</dbReference>
<dbReference type="SUPFAM" id="SSF55073">
    <property type="entry name" value="Nucleotide cyclase"/>
    <property type="match status" value="1"/>
</dbReference>
<dbReference type="InterPro" id="IPR035919">
    <property type="entry name" value="EAL_sf"/>
</dbReference>
<keyword evidence="1" id="KW-1133">Transmembrane helix</keyword>
<dbReference type="InterPro" id="IPR029787">
    <property type="entry name" value="Nucleotide_cyclase"/>
</dbReference>
<dbReference type="PROSITE" id="PS50887">
    <property type="entry name" value="GGDEF"/>
    <property type="match status" value="1"/>
</dbReference>
<feature type="transmembrane region" description="Helical" evidence="1">
    <location>
        <begin position="300"/>
        <end position="318"/>
    </location>
</feature>
<evidence type="ECO:0000259" key="4">
    <source>
        <dbReference type="PROSITE" id="PS50887"/>
    </source>
</evidence>
<feature type="domain" description="EAL" evidence="3">
    <location>
        <begin position="711"/>
        <end position="959"/>
    </location>
</feature>
<dbReference type="PROSITE" id="PS50113">
    <property type="entry name" value="PAC"/>
    <property type="match status" value="1"/>
</dbReference>
<sequence>MRALSVASLAGFMLFVWLLRHGGTTAAAGMVSVALSLGGCAVFWWAVATTRRRPPAIAYADADSDSDWAPAMLYEAGPYAFVRHPFYVSYCLFWIGLAVAAGPWQWLGSLPIVAWYCTIARAEERRLGRSALAGAYAAYRARTGMLLPRPARLVSSLGIRRGAWLARPWRRAVALVRRLERRLGLRLERRLGLRLGLGLGRRRGWAKALARALRVDRPRSEQEAAVMHDQANLLYFLCLLFSATGAVNAPLTSIAFGGMRHPSMLLNAGALLVIYAAITVTALRWRRDQDDLRFLRRSRVLYTLLGLGWGSITMLYALHGPPRQAALLLGLATGLVSTPIISVPTAIAYGFFIPVAVLSVIAVSVVMPTADTLTASAFASFACYAAVAIAYTNATFAGRSEARAALQREIDTVNVFLREYEEGSSDWLWETDRQGRLRDPGAHIAAALGMAPAALGRMRLQDIVATERRSQDCQPQDLDLAVCLRDQQAFRDLIVSHERDGRRRWLALTGHPVYNGRGAPIGFRGIGRDVTASRKASEKIAFMASHDGLTGLVNRQSFLNALTRHCEAGRSFALALVDLDSFKGVNDTYGHQVGDSLLQCVARRIGQVVRPDDVAARLGGDEFAVLLCDVDEAQGLAIVRRLADVIGERFVVGGISLLPGASIGVAMAPAHADDQQRLMMLADLALYKAKEQGKGNACLYADWMEQEYRTRISQEADLRRGIADGEIVVAYQPVVDIGSGLVVSSEALVRWAHPTRGLVMPGEFIPAAERTDLMERLGELVLRIACRDAVTWEPAIQVNVNLSPRQLRSGQFLQILAETLEESGLPPRRLAIEVTETLLLDGTERTLEQLRGIRALGVNLILDDFGSGYSSLSYLHDIDVDGIKIDASFTRKLPSRKVAAIYRMVARLALDLNIYVVAEGVEEPEQLDWLRKNGIQFAQGYLLGRPLQTPPARHAEYLS</sequence>
<dbReference type="Gene3D" id="3.30.70.270">
    <property type="match status" value="1"/>
</dbReference>
<dbReference type="InterPro" id="IPR052155">
    <property type="entry name" value="Biofilm_reg_signaling"/>
</dbReference>
<dbReference type="InterPro" id="IPR000014">
    <property type="entry name" value="PAS"/>
</dbReference>
<dbReference type="SUPFAM" id="SSF141868">
    <property type="entry name" value="EAL domain-like"/>
    <property type="match status" value="1"/>
</dbReference>
<keyword evidence="1" id="KW-0812">Transmembrane</keyword>
<feature type="transmembrane region" description="Helical" evidence="1">
    <location>
        <begin position="233"/>
        <end position="257"/>
    </location>
</feature>
<keyword evidence="6" id="KW-1185">Reference proteome</keyword>
<evidence type="ECO:0000313" key="5">
    <source>
        <dbReference type="EMBL" id="MCK8785360.1"/>
    </source>
</evidence>
<feature type="domain" description="GGDEF" evidence="4">
    <location>
        <begin position="570"/>
        <end position="702"/>
    </location>
</feature>
<accession>A0A9X1YAG6</accession>
<evidence type="ECO:0000256" key="1">
    <source>
        <dbReference type="SAM" id="Phobius"/>
    </source>
</evidence>
<dbReference type="NCBIfam" id="TIGR00229">
    <property type="entry name" value="sensory_box"/>
    <property type="match status" value="1"/>
</dbReference>
<dbReference type="InterPro" id="IPR000700">
    <property type="entry name" value="PAS-assoc_C"/>
</dbReference>
<dbReference type="InterPro" id="IPR035965">
    <property type="entry name" value="PAS-like_dom_sf"/>
</dbReference>
<dbReference type="SMART" id="SM00267">
    <property type="entry name" value="GGDEF"/>
    <property type="match status" value="1"/>
</dbReference>
<feature type="transmembrane region" description="Helical" evidence="1">
    <location>
        <begin position="373"/>
        <end position="391"/>
    </location>
</feature>
<comment type="caution">
    <text evidence="5">The sequence shown here is derived from an EMBL/GenBank/DDBJ whole genome shotgun (WGS) entry which is preliminary data.</text>
</comment>
<dbReference type="CDD" id="cd01948">
    <property type="entry name" value="EAL"/>
    <property type="match status" value="1"/>
</dbReference>
<feature type="transmembrane region" description="Helical" evidence="1">
    <location>
        <begin position="87"/>
        <end position="106"/>
    </location>
</feature>
<proteinExistence type="predicted"/>
<dbReference type="SUPFAM" id="SSF55785">
    <property type="entry name" value="PYP-like sensor domain (PAS domain)"/>
    <property type="match status" value="1"/>
</dbReference>
<evidence type="ECO:0000259" key="2">
    <source>
        <dbReference type="PROSITE" id="PS50113"/>
    </source>
</evidence>
<dbReference type="RefSeq" id="WP_248667478.1">
    <property type="nucleotide sequence ID" value="NZ_JALPRX010000055.1"/>
</dbReference>
<feature type="transmembrane region" description="Helical" evidence="1">
    <location>
        <begin position="264"/>
        <end position="285"/>
    </location>
</feature>
<keyword evidence="1" id="KW-0472">Membrane</keyword>
<dbReference type="AlphaFoldDB" id="A0A9X1YAG6"/>
<dbReference type="PANTHER" id="PTHR44757:SF2">
    <property type="entry name" value="BIOFILM ARCHITECTURE MAINTENANCE PROTEIN MBAA"/>
    <property type="match status" value="1"/>
</dbReference>
<feature type="transmembrane region" description="Helical" evidence="1">
    <location>
        <begin position="28"/>
        <end position="47"/>
    </location>
</feature>
<gene>
    <name evidence="5" type="ORF">M0638_13300</name>
</gene>
<protein>
    <submittedName>
        <fullName evidence="5">EAL domain-containing protein</fullName>
    </submittedName>
</protein>
<evidence type="ECO:0000313" key="6">
    <source>
        <dbReference type="Proteomes" id="UP001139516"/>
    </source>
</evidence>